<evidence type="ECO:0000256" key="1">
    <source>
        <dbReference type="ARBA" id="ARBA00000903"/>
    </source>
</evidence>
<evidence type="ECO:0000256" key="4">
    <source>
        <dbReference type="ARBA" id="ARBA00011905"/>
    </source>
</evidence>
<evidence type="ECO:0000313" key="9">
    <source>
        <dbReference type="EMBL" id="JAP52254.1"/>
    </source>
</evidence>
<comment type="catalytic activity">
    <reaction evidence="1">
        <text>S-adenosyl-L-methionine + a thiopurine = S-adenosyl-L-homocysteine + a thiopurine S-methylether.</text>
        <dbReference type="EC" id="2.1.1.67"/>
    </reaction>
</comment>
<keyword evidence="8" id="KW-0949">S-adenosyl-L-methionine</keyword>
<dbReference type="InterPro" id="IPR008854">
    <property type="entry name" value="TPMT"/>
</dbReference>
<evidence type="ECO:0000256" key="3">
    <source>
        <dbReference type="ARBA" id="ARBA00008145"/>
    </source>
</evidence>
<keyword evidence="6 9" id="KW-0489">Methyltransferase</keyword>
<keyword evidence="5" id="KW-0963">Cytoplasm</keyword>
<dbReference type="AlphaFoldDB" id="A0A0X3PKI6"/>
<dbReference type="InterPro" id="IPR029063">
    <property type="entry name" value="SAM-dependent_MTases_sf"/>
</dbReference>
<name>A0A0X3PKI6_SCHSO</name>
<keyword evidence="7 9" id="KW-0808">Transferase</keyword>
<dbReference type="PROSITE" id="PS51585">
    <property type="entry name" value="SAM_MT_TPMT"/>
    <property type="match status" value="1"/>
</dbReference>
<dbReference type="EC" id="2.1.1.67" evidence="4"/>
<dbReference type="SUPFAM" id="SSF53335">
    <property type="entry name" value="S-adenosyl-L-methionine-dependent methyltransferases"/>
    <property type="match status" value="1"/>
</dbReference>
<dbReference type="GO" id="GO:0008119">
    <property type="term" value="F:thiopurine S-methyltransferase activity"/>
    <property type="evidence" value="ECO:0007669"/>
    <property type="project" value="UniProtKB-EC"/>
</dbReference>
<organism evidence="9">
    <name type="scientific">Schistocephalus solidus</name>
    <name type="common">Tapeworm</name>
    <dbReference type="NCBI Taxonomy" id="70667"/>
    <lineage>
        <taxon>Eukaryota</taxon>
        <taxon>Metazoa</taxon>
        <taxon>Spiralia</taxon>
        <taxon>Lophotrochozoa</taxon>
        <taxon>Platyhelminthes</taxon>
        <taxon>Cestoda</taxon>
        <taxon>Eucestoda</taxon>
        <taxon>Diphyllobothriidea</taxon>
        <taxon>Diphyllobothriidae</taxon>
        <taxon>Schistocephalus</taxon>
    </lineage>
</organism>
<comment type="subcellular location">
    <subcellularLocation>
        <location evidence="2">Cytoplasm</location>
    </subcellularLocation>
</comment>
<sequence>MPWHNQISLSFLNPISTFDLFFFSKFPPPEVLNMTEEKTLTLLGNRDWIQLWQQGITPWHNHSVHEVLIRYWDNLHPSDQFTHVYVPLCGKTVDMRWLYKKGVTVVGCDIAEEAAIAFVKEHHQLTMCRTEVMLKNGEQTVVYETPDKRLKFYVCRFESMLFTGEKFDMVWDRAAFIALDPNMRQTFVDSTFELLRPDFRWLQESIEYPPGYRSIPPHSVSDAELWNLFGTHGRVELLWKEADPKWSEFPWCNRRVMLYAPPTCPVS</sequence>
<evidence type="ECO:0000256" key="6">
    <source>
        <dbReference type="ARBA" id="ARBA00022603"/>
    </source>
</evidence>
<evidence type="ECO:0000256" key="2">
    <source>
        <dbReference type="ARBA" id="ARBA00004496"/>
    </source>
</evidence>
<evidence type="ECO:0000256" key="8">
    <source>
        <dbReference type="ARBA" id="ARBA00022691"/>
    </source>
</evidence>
<gene>
    <name evidence="9" type="primary">TPMT</name>
    <name evidence="9" type="ORF">TR135925</name>
</gene>
<dbReference type="PANTHER" id="PTHR10259:SF11">
    <property type="entry name" value="THIOPURINE S-METHYLTRANSFERASE"/>
    <property type="match status" value="1"/>
</dbReference>
<dbReference type="Gene3D" id="3.40.50.150">
    <property type="entry name" value="Vaccinia Virus protein VP39"/>
    <property type="match status" value="1"/>
</dbReference>
<reference evidence="9" key="1">
    <citation type="submission" date="2016-01" db="EMBL/GenBank/DDBJ databases">
        <title>Reference transcriptome for the parasite Schistocephalus solidus: insights into the molecular evolution of parasitism.</title>
        <authorList>
            <person name="Hebert F.O."/>
            <person name="Grambauer S."/>
            <person name="Barber I."/>
            <person name="Landry C.R."/>
            <person name="Aubin-Horth N."/>
        </authorList>
    </citation>
    <scope>NUCLEOTIDE SEQUENCE</scope>
</reference>
<dbReference type="EMBL" id="GEEE01010971">
    <property type="protein sequence ID" value="JAP52254.1"/>
    <property type="molecule type" value="Transcribed_RNA"/>
</dbReference>
<proteinExistence type="inferred from homology"/>
<dbReference type="FunFam" id="3.40.50.150:FF:000101">
    <property type="entry name" value="Thiopurine S-methyltransferase"/>
    <property type="match status" value="1"/>
</dbReference>
<dbReference type="PANTHER" id="PTHR10259">
    <property type="entry name" value="THIOPURINE S-METHYLTRANSFERASE"/>
    <property type="match status" value="1"/>
</dbReference>
<dbReference type="GO" id="GO:0032259">
    <property type="term" value="P:methylation"/>
    <property type="evidence" value="ECO:0007669"/>
    <property type="project" value="UniProtKB-KW"/>
</dbReference>
<protein>
    <recommendedName>
        <fullName evidence="4">thiopurine S-methyltransferase</fullName>
        <ecNumber evidence="4">2.1.1.67</ecNumber>
    </recommendedName>
</protein>
<evidence type="ECO:0000256" key="7">
    <source>
        <dbReference type="ARBA" id="ARBA00022679"/>
    </source>
</evidence>
<comment type="similarity">
    <text evidence="3">Belongs to the class I-like SAM-binding methyltransferase superfamily. TPMT family.</text>
</comment>
<dbReference type="Pfam" id="PF05724">
    <property type="entry name" value="TPMT"/>
    <property type="match status" value="1"/>
</dbReference>
<evidence type="ECO:0000256" key="5">
    <source>
        <dbReference type="ARBA" id="ARBA00022490"/>
    </source>
</evidence>
<dbReference type="GO" id="GO:0005737">
    <property type="term" value="C:cytoplasm"/>
    <property type="evidence" value="ECO:0007669"/>
    <property type="project" value="UniProtKB-SubCell"/>
</dbReference>
<accession>A0A0X3PKI6</accession>